<organism evidence="1 2">
    <name type="scientific">Colletotrichum liriopes</name>
    <dbReference type="NCBI Taxonomy" id="708192"/>
    <lineage>
        <taxon>Eukaryota</taxon>
        <taxon>Fungi</taxon>
        <taxon>Dikarya</taxon>
        <taxon>Ascomycota</taxon>
        <taxon>Pezizomycotina</taxon>
        <taxon>Sordariomycetes</taxon>
        <taxon>Hypocreomycetidae</taxon>
        <taxon>Glomerellales</taxon>
        <taxon>Glomerellaceae</taxon>
        <taxon>Colletotrichum</taxon>
        <taxon>Colletotrichum spaethianum species complex</taxon>
    </lineage>
</organism>
<evidence type="ECO:0000313" key="1">
    <source>
        <dbReference type="EMBL" id="GJC77407.1"/>
    </source>
</evidence>
<name>A0AA37GB37_9PEZI</name>
<comment type="caution">
    <text evidence="1">The sequence shown here is derived from an EMBL/GenBank/DDBJ whole genome shotgun (WGS) entry which is preliminary data.</text>
</comment>
<dbReference type="EMBL" id="BPPX01000001">
    <property type="protein sequence ID" value="GJC77407.1"/>
    <property type="molecule type" value="Genomic_DNA"/>
</dbReference>
<dbReference type="AlphaFoldDB" id="A0AA37GB37"/>
<keyword evidence="2" id="KW-1185">Reference proteome</keyword>
<reference evidence="1 2" key="1">
    <citation type="submission" date="2021-07" db="EMBL/GenBank/DDBJ databases">
        <title>Genome data of Colletotrichum spaethianum.</title>
        <authorList>
            <person name="Utami Y.D."/>
            <person name="Hiruma K."/>
        </authorList>
    </citation>
    <scope>NUCLEOTIDE SEQUENCE [LARGE SCALE GENOMIC DNA]</scope>
    <source>
        <strain evidence="1 2">MAFF 242679</strain>
    </source>
</reference>
<sequence length="145" mass="16859">MDTQLDELTITHVLIPLKHKLLRLLKQRVLSKRRENWYEIYLASFIILHNAERVLDHFVDFSQRFGIDSNRETSLSHAYYHACKTVLAYFHFASGGATPLSLSSAQDTSIWNAEQIAYLRDIKDEVIRQGKYSQRPYPSSSISTR</sequence>
<evidence type="ECO:0000313" key="2">
    <source>
        <dbReference type="Proteomes" id="UP001055172"/>
    </source>
</evidence>
<protein>
    <submittedName>
        <fullName evidence="1">Uncharacterized protein</fullName>
    </submittedName>
</protein>
<dbReference type="Proteomes" id="UP001055172">
    <property type="component" value="Unassembled WGS sequence"/>
</dbReference>
<proteinExistence type="predicted"/>
<gene>
    <name evidence="1" type="ORF">ColLi_00245</name>
</gene>
<accession>A0AA37GB37</accession>